<dbReference type="Proteomes" id="UP000006728">
    <property type="component" value="Chromosome"/>
</dbReference>
<name>A4F8D3_SACEN</name>
<dbReference type="HOGENOM" id="CLU_1299004_0_0_11"/>
<sequence>MAVAVGYILGRSRKMKLAITVGGMMAGRRLAGNPAKLLEQGGKLLAESPELKKLTGDARQRLLEAAKGAALAAASNKIDSLGANLSKRAEGLRTPHLSDVSAPKQDTGQEEPQDEAEDRDEEREERPARSSARGGERPAQRQEPERRSSGSAGQRARSATASTSSRSSGSSGAGQSRSAGRARSGGERRSTSTQRSRPSERRSTGTRGDDDG</sequence>
<dbReference type="AlphaFoldDB" id="A4F8D3"/>
<evidence type="ECO:0008006" key="4">
    <source>
        <dbReference type="Google" id="ProtNLM"/>
    </source>
</evidence>
<evidence type="ECO:0000313" key="2">
    <source>
        <dbReference type="EMBL" id="CAM00308.1"/>
    </source>
</evidence>
<dbReference type="EMBL" id="AM420293">
    <property type="protein sequence ID" value="CAM00308.1"/>
    <property type="molecule type" value="Genomic_DNA"/>
</dbReference>
<keyword evidence="3" id="KW-1185">Reference proteome</keyword>
<evidence type="ECO:0000256" key="1">
    <source>
        <dbReference type="SAM" id="MobiDB-lite"/>
    </source>
</evidence>
<accession>A4F8D3</accession>
<dbReference type="STRING" id="405948.SACE_0976"/>
<dbReference type="eggNOG" id="COG3087">
    <property type="taxonomic scope" value="Bacteria"/>
</dbReference>
<protein>
    <recommendedName>
        <fullName evidence="4">DNA primase</fullName>
    </recommendedName>
</protein>
<organism evidence="2 3">
    <name type="scientific">Saccharopolyspora erythraea (strain ATCC 11635 / DSM 40517 / JCM 4748 / NBRC 13426 / NCIMB 8594 / NRRL 2338)</name>
    <dbReference type="NCBI Taxonomy" id="405948"/>
    <lineage>
        <taxon>Bacteria</taxon>
        <taxon>Bacillati</taxon>
        <taxon>Actinomycetota</taxon>
        <taxon>Actinomycetes</taxon>
        <taxon>Pseudonocardiales</taxon>
        <taxon>Pseudonocardiaceae</taxon>
        <taxon>Saccharopolyspora</taxon>
    </lineage>
</organism>
<feature type="compositionally biased region" description="Basic and acidic residues" evidence="1">
    <location>
        <begin position="197"/>
        <end position="212"/>
    </location>
</feature>
<feature type="region of interest" description="Disordered" evidence="1">
    <location>
        <begin position="91"/>
        <end position="212"/>
    </location>
</feature>
<feature type="compositionally biased region" description="Low complexity" evidence="1">
    <location>
        <begin position="149"/>
        <end position="182"/>
    </location>
</feature>
<dbReference type="OrthoDB" id="4966929at2"/>
<feature type="compositionally biased region" description="Acidic residues" evidence="1">
    <location>
        <begin position="108"/>
        <end position="123"/>
    </location>
</feature>
<proteinExistence type="predicted"/>
<dbReference type="KEGG" id="sen:SACE_0976"/>
<gene>
    <name evidence="2" type="ordered locus">SACE_0976</name>
</gene>
<evidence type="ECO:0000313" key="3">
    <source>
        <dbReference type="Proteomes" id="UP000006728"/>
    </source>
</evidence>
<feature type="compositionally biased region" description="Basic and acidic residues" evidence="1">
    <location>
        <begin position="124"/>
        <end position="148"/>
    </location>
</feature>
<reference evidence="2 3" key="1">
    <citation type="journal article" date="2007" name="Nat. Biotechnol.">
        <title>Complete genome sequence of the erythromycin-producing bacterium Saccharopolyspora erythraea NRRL23338.</title>
        <authorList>
            <person name="Oliynyk M."/>
            <person name="Samborskyy M."/>
            <person name="Lester J.B."/>
            <person name="Mironenko T."/>
            <person name="Scott N."/>
            <person name="Dickens S."/>
            <person name="Haydock S.F."/>
            <person name="Leadlay P.F."/>
        </authorList>
    </citation>
    <scope>NUCLEOTIDE SEQUENCE [LARGE SCALE GENOMIC DNA]</scope>
    <source>
        <strain evidence="3">ATCC 11635 / DSM 40517 / JCM 4748 / NBRC 13426 / NCIMB 8594 / NRRL 2338</strain>
    </source>
</reference>